<feature type="compositionally biased region" description="Acidic residues" evidence="1">
    <location>
        <begin position="198"/>
        <end position="216"/>
    </location>
</feature>
<evidence type="ECO:0000313" key="2">
    <source>
        <dbReference type="EMBL" id="CCA70102.1"/>
    </source>
</evidence>
<feature type="compositionally biased region" description="Basic and acidic residues" evidence="1">
    <location>
        <begin position="238"/>
        <end position="260"/>
    </location>
</feature>
<proteinExistence type="predicted"/>
<evidence type="ECO:0000313" key="3">
    <source>
        <dbReference type="Proteomes" id="UP000007148"/>
    </source>
</evidence>
<dbReference type="EMBL" id="CAFZ01000072">
    <property type="protein sequence ID" value="CCA70102.1"/>
    <property type="molecule type" value="Genomic_DNA"/>
</dbReference>
<feature type="compositionally biased region" description="Basic and acidic residues" evidence="1">
    <location>
        <begin position="217"/>
        <end position="230"/>
    </location>
</feature>
<dbReference type="InterPro" id="IPR013924">
    <property type="entry name" value="RNase_H2_suC"/>
</dbReference>
<reference evidence="2 3" key="1">
    <citation type="journal article" date="2011" name="PLoS Pathog.">
        <title>Endophytic Life Strategies Decoded by Genome and Transcriptome Analyses of the Mutualistic Root Symbiont Piriformospora indica.</title>
        <authorList>
            <person name="Zuccaro A."/>
            <person name="Lahrmann U."/>
            <person name="Guldener U."/>
            <person name="Langen G."/>
            <person name="Pfiffi S."/>
            <person name="Biedenkopf D."/>
            <person name="Wong P."/>
            <person name="Samans B."/>
            <person name="Grimm C."/>
            <person name="Basiewicz M."/>
            <person name="Murat C."/>
            <person name="Martin F."/>
            <person name="Kogel K.H."/>
        </authorList>
    </citation>
    <scope>NUCLEOTIDE SEQUENCE [LARGE SCALE GENOMIC DNA]</scope>
    <source>
        <strain evidence="2 3">DSM 11827</strain>
    </source>
</reference>
<dbReference type="CDD" id="cd09271">
    <property type="entry name" value="RNase_H2-C"/>
    <property type="match status" value="1"/>
</dbReference>
<dbReference type="GO" id="GO:0006401">
    <property type="term" value="P:RNA catabolic process"/>
    <property type="evidence" value="ECO:0007669"/>
    <property type="project" value="InterPro"/>
</dbReference>
<dbReference type="eggNOG" id="ENOG502SBKV">
    <property type="taxonomic scope" value="Eukaryota"/>
</dbReference>
<dbReference type="Proteomes" id="UP000007148">
    <property type="component" value="Unassembled WGS sequence"/>
</dbReference>
<feature type="region of interest" description="Disordered" evidence="1">
    <location>
        <begin position="143"/>
        <end position="260"/>
    </location>
</feature>
<protein>
    <submittedName>
        <fullName evidence="2">Uncharacterized protein</fullName>
    </submittedName>
</protein>
<feature type="compositionally biased region" description="Basic and acidic residues" evidence="1">
    <location>
        <begin position="89"/>
        <end position="108"/>
    </location>
</feature>
<dbReference type="GO" id="GO:0032299">
    <property type="term" value="C:ribonuclease H2 complex"/>
    <property type="evidence" value="ECO:0007669"/>
    <property type="project" value="InterPro"/>
</dbReference>
<dbReference type="AlphaFoldDB" id="G4TFM4"/>
<accession>G4TFM4</accession>
<comment type="caution">
    <text evidence="2">The sequence shown here is derived from an EMBL/GenBank/DDBJ whole genome shotgun (WGS) entry which is preliminary data.</text>
</comment>
<feature type="compositionally biased region" description="Basic residues" evidence="1">
    <location>
        <begin position="176"/>
        <end position="194"/>
    </location>
</feature>
<evidence type="ECO:0000256" key="1">
    <source>
        <dbReference type="SAM" id="MobiDB-lite"/>
    </source>
</evidence>
<feature type="compositionally biased region" description="Basic and acidic residues" evidence="1">
    <location>
        <begin position="160"/>
        <end position="175"/>
    </location>
</feature>
<feature type="region of interest" description="Disordered" evidence="1">
    <location>
        <begin position="60"/>
        <end position="108"/>
    </location>
</feature>
<gene>
    <name evidence="2" type="ORF">PIIN_04042</name>
</gene>
<dbReference type="Gene3D" id="2.40.128.680">
    <property type="match status" value="1"/>
</dbReference>
<keyword evidence="3" id="KW-1185">Reference proteome</keyword>
<organism evidence="2 3">
    <name type="scientific">Serendipita indica (strain DSM 11827)</name>
    <name type="common">Root endophyte fungus</name>
    <name type="synonym">Piriformospora indica</name>
    <dbReference type="NCBI Taxonomy" id="1109443"/>
    <lineage>
        <taxon>Eukaryota</taxon>
        <taxon>Fungi</taxon>
        <taxon>Dikarya</taxon>
        <taxon>Basidiomycota</taxon>
        <taxon>Agaricomycotina</taxon>
        <taxon>Agaricomycetes</taxon>
        <taxon>Sebacinales</taxon>
        <taxon>Serendipitaceae</taxon>
        <taxon>Serendipita</taxon>
    </lineage>
</organism>
<sequence length="260" mass="28510">MSMHTVLKLSDKSQENGTLETISPNLMPFHIAYTGPAPISTYFMPRPFVDEREERRRALMGVSGGPETDDKDGLASKYFGDAGEAGLENDEKGKTSASMGEEKKKEKVDGDGMVCAAFRGRIVVGQPIRVPEGYTGLMLLRETKDGDTNDQGENGGAEGVQKDKAKVKSSSERAKALKAKAAAKSKSRAAKRSKRYQEDEEEDEEGDAELAEEIDPSDGREKAGLRKESHPQVLIAKGRFDEFTLWHPDGPVDKTRDETN</sequence>
<dbReference type="PANTHER" id="PTHR47204:SF1">
    <property type="entry name" value="RIBONUCLEASE H2 SUBUNIT C"/>
    <property type="match status" value="1"/>
</dbReference>
<dbReference type="OrthoDB" id="6222486at2759"/>
<dbReference type="Pfam" id="PF08615">
    <property type="entry name" value="RNase_H2_suC"/>
    <property type="match status" value="1"/>
</dbReference>
<dbReference type="HOGENOM" id="CLU_071098_0_0_1"/>
<dbReference type="InParanoid" id="G4TFM4"/>
<name>G4TFM4_SERID</name>
<dbReference type="STRING" id="1109443.G4TFM4"/>
<dbReference type="PANTHER" id="PTHR47204">
    <property type="entry name" value="OS02G0168900 PROTEIN"/>
    <property type="match status" value="1"/>
</dbReference>
<dbReference type="OMA" id="SFVLWHP"/>